<dbReference type="Pfam" id="PF00440">
    <property type="entry name" value="TetR_N"/>
    <property type="match status" value="1"/>
</dbReference>
<dbReference type="InterPro" id="IPR009057">
    <property type="entry name" value="Homeodomain-like_sf"/>
</dbReference>
<dbReference type="RefSeq" id="WP_143988063.1">
    <property type="nucleotide sequence ID" value="NZ_CP041692.1"/>
</dbReference>
<evidence type="ECO:0000313" key="6">
    <source>
        <dbReference type="EMBL" id="QDP98120.1"/>
    </source>
</evidence>
<dbReference type="PROSITE" id="PS50977">
    <property type="entry name" value="HTH_TETR_2"/>
    <property type="match status" value="1"/>
</dbReference>
<keyword evidence="1" id="KW-0805">Transcription regulation</keyword>
<keyword evidence="2 4" id="KW-0238">DNA-binding</keyword>
<dbReference type="PANTHER" id="PTHR30055">
    <property type="entry name" value="HTH-TYPE TRANSCRIPTIONAL REGULATOR RUTR"/>
    <property type="match status" value="1"/>
</dbReference>
<dbReference type="KEGG" id="mik:FOE78_21440"/>
<dbReference type="GO" id="GO:0003700">
    <property type="term" value="F:DNA-binding transcription factor activity"/>
    <property type="evidence" value="ECO:0007669"/>
    <property type="project" value="TreeGrafter"/>
</dbReference>
<proteinExistence type="predicted"/>
<dbReference type="SUPFAM" id="SSF46689">
    <property type="entry name" value="Homeodomain-like"/>
    <property type="match status" value="1"/>
</dbReference>
<evidence type="ECO:0000256" key="4">
    <source>
        <dbReference type="PROSITE-ProRule" id="PRU00335"/>
    </source>
</evidence>
<dbReference type="PRINTS" id="PR00455">
    <property type="entry name" value="HTHTETR"/>
</dbReference>
<evidence type="ECO:0000313" key="7">
    <source>
        <dbReference type="Proteomes" id="UP000319263"/>
    </source>
</evidence>
<evidence type="ECO:0000256" key="2">
    <source>
        <dbReference type="ARBA" id="ARBA00023125"/>
    </source>
</evidence>
<feature type="domain" description="HTH tetR-type" evidence="5">
    <location>
        <begin position="21"/>
        <end position="80"/>
    </location>
</feature>
<dbReference type="PANTHER" id="PTHR30055:SF234">
    <property type="entry name" value="HTH-TYPE TRANSCRIPTIONAL REGULATOR BETI"/>
    <property type="match status" value="1"/>
</dbReference>
<organism evidence="6 7">
    <name type="scientific">Microlunatus elymi</name>
    <dbReference type="NCBI Taxonomy" id="2596828"/>
    <lineage>
        <taxon>Bacteria</taxon>
        <taxon>Bacillati</taxon>
        <taxon>Actinomycetota</taxon>
        <taxon>Actinomycetes</taxon>
        <taxon>Propionibacteriales</taxon>
        <taxon>Propionibacteriaceae</taxon>
        <taxon>Microlunatus</taxon>
    </lineage>
</organism>
<dbReference type="Pfam" id="PF21597">
    <property type="entry name" value="TetR_C_43"/>
    <property type="match status" value="1"/>
</dbReference>
<dbReference type="InterPro" id="IPR049445">
    <property type="entry name" value="TetR_SbtR-like_C"/>
</dbReference>
<dbReference type="AlphaFoldDB" id="A0A516Q3W7"/>
<evidence type="ECO:0000256" key="1">
    <source>
        <dbReference type="ARBA" id="ARBA00023015"/>
    </source>
</evidence>
<dbReference type="EMBL" id="CP041692">
    <property type="protein sequence ID" value="QDP98120.1"/>
    <property type="molecule type" value="Genomic_DNA"/>
</dbReference>
<name>A0A516Q3W7_9ACTN</name>
<dbReference type="InterPro" id="IPR001647">
    <property type="entry name" value="HTH_TetR"/>
</dbReference>
<gene>
    <name evidence="6" type="ORF">FOE78_21440</name>
</gene>
<keyword evidence="3" id="KW-0804">Transcription</keyword>
<dbReference type="SUPFAM" id="SSF48498">
    <property type="entry name" value="Tetracyclin repressor-like, C-terminal domain"/>
    <property type="match status" value="1"/>
</dbReference>
<dbReference type="InterPro" id="IPR036271">
    <property type="entry name" value="Tet_transcr_reg_TetR-rel_C_sf"/>
</dbReference>
<protein>
    <submittedName>
        <fullName evidence="6">TetR/AcrR family transcriptional regulator</fullName>
    </submittedName>
</protein>
<keyword evidence="7" id="KW-1185">Reference proteome</keyword>
<reference evidence="6 7" key="1">
    <citation type="submission" date="2019-07" db="EMBL/GenBank/DDBJ databases">
        <title>Microlunatus dokdonensis sp. nov. isolated from the rhizospheric soil of the wild plant Elymus tsukushiensis.</title>
        <authorList>
            <person name="Ghim S.-Y."/>
            <person name="Hwang Y.-J."/>
            <person name="Son J.-S."/>
            <person name="Shin J.-H."/>
        </authorList>
    </citation>
    <scope>NUCLEOTIDE SEQUENCE [LARGE SCALE GENOMIC DNA]</scope>
    <source>
        <strain evidence="6 7">KUDC0627</strain>
    </source>
</reference>
<accession>A0A516Q3W7</accession>
<dbReference type="OrthoDB" id="9805134at2"/>
<dbReference type="GO" id="GO:0000976">
    <property type="term" value="F:transcription cis-regulatory region binding"/>
    <property type="evidence" value="ECO:0007669"/>
    <property type="project" value="TreeGrafter"/>
</dbReference>
<dbReference type="Proteomes" id="UP000319263">
    <property type="component" value="Chromosome"/>
</dbReference>
<evidence type="ECO:0000256" key="3">
    <source>
        <dbReference type="ARBA" id="ARBA00023163"/>
    </source>
</evidence>
<dbReference type="Gene3D" id="1.10.357.10">
    <property type="entry name" value="Tetracycline Repressor, domain 2"/>
    <property type="match status" value="1"/>
</dbReference>
<evidence type="ECO:0000259" key="5">
    <source>
        <dbReference type="PROSITE" id="PS50977"/>
    </source>
</evidence>
<sequence length="199" mass="21575">MRATATSPAQESGRKLRADAQRNYDKLVAVARDAFSEYGANASLDDIAKRAGVGPGTLYRHFPTRADLHLAVLQDWIADVQTEGDRILALEDPEQALDEWLRRYMGYKNFFRGLHVALLEVPGDNDQSALGECKGILTGISTRVIDRAKVAGLVRTDVEAKTVCQMVSGIAFLVDQSPAGTVDVDTQLGIIRAGIHPAA</sequence>
<dbReference type="InterPro" id="IPR050109">
    <property type="entry name" value="HTH-type_TetR-like_transc_reg"/>
</dbReference>
<feature type="DNA-binding region" description="H-T-H motif" evidence="4">
    <location>
        <begin position="43"/>
        <end position="62"/>
    </location>
</feature>